<evidence type="ECO:0000256" key="2">
    <source>
        <dbReference type="SAM" id="MobiDB-lite"/>
    </source>
</evidence>
<feature type="transmembrane region" description="Helical" evidence="1">
    <location>
        <begin position="6"/>
        <end position="30"/>
    </location>
</feature>
<evidence type="ECO:0000256" key="1">
    <source>
        <dbReference type="PROSITE-ProRule" id="PRU00244"/>
    </source>
</evidence>
<feature type="transmembrane region" description="Helical" evidence="1">
    <location>
        <begin position="107"/>
        <end position="127"/>
    </location>
</feature>
<keyword evidence="1" id="KW-0472">Membrane</keyword>
<dbReference type="AlphaFoldDB" id="A0A7G1KVI7"/>
<dbReference type="InterPro" id="IPR005330">
    <property type="entry name" value="MHYT_dom"/>
</dbReference>
<feature type="transmembrane region" description="Helical" evidence="1">
    <location>
        <begin position="168"/>
        <end position="189"/>
    </location>
</feature>
<dbReference type="KEGG" id="nwl:NWFMUON74_63480"/>
<feature type="domain" description="MHYT" evidence="3">
    <location>
        <begin position="6"/>
        <end position="196"/>
    </location>
</feature>
<accession>A0A7G1KVI7</accession>
<feature type="transmembrane region" description="Helical" evidence="1">
    <location>
        <begin position="42"/>
        <end position="67"/>
    </location>
</feature>
<feature type="region of interest" description="Disordered" evidence="2">
    <location>
        <begin position="237"/>
        <end position="267"/>
    </location>
</feature>
<keyword evidence="5" id="KW-1185">Reference proteome</keyword>
<protein>
    <submittedName>
        <fullName evidence="4">Membrane protein</fullName>
    </submittedName>
</protein>
<dbReference type="PROSITE" id="PS50924">
    <property type="entry name" value="MHYT"/>
    <property type="match status" value="1"/>
</dbReference>
<dbReference type="EMBL" id="AP023396">
    <property type="protein sequence ID" value="BCK58576.1"/>
    <property type="molecule type" value="Genomic_DNA"/>
</dbReference>
<dbReference type="GeneID" id="80350745"/>
<name>A0A7G1KVI7_9NOCA</name>
<evidence type="ECO:0000259" key="3">
    <source>
        <dbReference type="PROSITE" id="PS50924"/>
    </source>
</evidence>
<keyword evidence="1" id="KW-0812">Transmembrane</keyword>
<reference evidence="4 5" key="1">
    <citation type="submission" date="2020-08" db="EMBL/GenBank/DDBJ databases">
        <title>Genome Sequencing of Nocardia wallacei strain FMUON74 and assembly.</title>
        <authorList>
            <person name="Toyokawa M."/>
            <person name="Uesaka K."/>
        </authorList>
    </citation>
    <scope>NUCLEOTIDE SEQUENCE [LARGE SCALE GENOMIC DNA]</scope>
    <source>
        <strain evidence="4 5">FMUON74</strain>
    </source>
</reference>
<dbReference type="GO" id="GO:0016020">
    <property type="term" value="C:membrane"/>
    <property type="evidence" value="ECO:0007669"/>
    <property type="project" value="UniProtKB-UniRule"/>
</dbReference>
<sequence length="267" mass="27606">MHYFSLGQWVLGLSVGLSFAGALVGLACVRQSTLSVTARFRLVWLTAAAASLGGVGTWLAVFVTMLGVEVPVGAIRYDVTRMVLAAILAVAAVLAGLLVLGRAADPLRLAGGGVAMGLGLGLMHYLGMDAIRVQGSVRVNMASTAGSIVLAVVISLGVLWTISRFRSLPVLTGVALLFAVAVSAVHYVGLAGVQVRVDPAVLQPAGEDLFSLFVPIFAIGTLSLAIPITAILVAPDRSRSPRPTVPTQQDNAPARAVPRRRSPEPVG</sequence>
<evidence type="ECO:0000313" key="4">
    <source>
        <dbReference type="EMBL" id="BCK58576.1"/>
    </source>
</evidence>
<proteinExistence type="predicted"/>
<organism evidence="4 5">
    <name type="scientific">Nocardia wallacei</name>
    <dbReference type="NCBI Taxonomy" id="480035"/>
    <lineage>
        <taxon>Bacteria</taxon>
        <taxon>Bacillati</taxon>
        <taxon>Actinomycetota</taxon>
        <taxon>Actinomycetes</taxon>
        <taxon>Mycobacteriales</taxon>
        <taxon>Nocardiaceae</taxon>
        <taxon>Nocardia</taxon>
    </lineage>
</organism>
<keyword evidence="1" id="KW-1133">Transmembrane helix</keyword>
<evidence type="ECO:0000313" key="5">
    <source>
        <dbReference type="Proteomes" id="UP000516173"/>
    </source>
</evidence>
<feature type="transmembrane region" description="Helical" evidence="1">
    <location>
        <begin position="79"/>
        <end position="100"/>
    </location>
</feature>
<gene>
    <name evidence="4" type="ORF">NWFMUON74_63480</name>
</gene>
<dbReference type="PANTHER" id="PTHR35152">
    <property type="entry name" value="DOMAIN SIGNALLING PROTEIN, PUTATIVE (AFU_ORTHOLOGUE AFUA_5G11310)-RELATED"/>
    <property type="match status" value="1"/>
</dbReference>
<feature type="transmembrane region" description="Helical" evidence="1">
    <location>
        <begin position="139"/>
        <end position="161"/>
    </location>
</feature>
<dbReference type="RefSeq" id="WP_187685300.1">
    <property type="nucleotide sequence ID" value="NZ_AP023396.1"/>
</dbReference>
<dbReference type="PANTHER" id="PTHR35152:SF1">
    <property type="entry name" value="DOMAIN SIGNALLING PROTEIN, PUTATIVE (AFU_ORTHOLOGUE AFUA_5G11310)-RELATED"/>
    <property type="match status" value="1"/>
</dbReference>
<dbReference type="Proteomes" id="UP000516173">
    <property type="component" value="Chromosome"/>
</dbReference>
<feature type="transmembrane region" description="Helical" evidence="1">
    <location>
        <begin position="209"/>
        <end position="234"/>
    </location>
</feature>
<dbReference type="Pfam" id="PF03707">
    <property type="entry name" value="MHYT"/>
    <property type="match status" value="2"/>
</dbReference>